<keyword evidence="2" id="KW-1133">Transmembrane helix</keyword>
<evidence type="ECO:0000313" key="4">
    <source>
        <dbReference type="Proteomes" id="UP000030848"/>
    </source>
</evidence>
<protein>
    <submittedName>
        <fullName evidence="3">Uncharacterized protein</fullName>
    </submittedName>
</protein>
<feature type="region of interest" description="Disordered" evidence="1">
    <location>
        <begin position="1"/>
        <end position="33"/>
    </location>
</feature>
<accession>A0A837DCA9</accession>
<keyword evidence="2" id="KW-0472">Membrane</keyword>
<reference evidence="3 4" key="1">
    <citation type="submission" date="2014-10" db="EMBL/GenBank/DDBJ databases">
        <title>Genome sequence of Micropolyspora internatus JCM3315.</title>
        <authorList>
            <person name="Shin S.-K."/>
            <person name="Yi H."/>
        </authorList>
    </citation>
    <scope>NUCLEOTIDE SEQUENCE [LARGE SCALE GENOMIC DNA]</scope>
    <source>
        <strain evidence="3 4">JCM 3315</strain>
    </source>
</reference>
<evidence type="ECO:0000313" key="3">
    <source>
        <dbReference type="EMBL" id="KHF44845.1"/>
    </source>
</evidence>
<name>A0A837DCA9_9PSEU</name>
<keyword evidence="2" id="KW-0812">Transmembrane</keyword>
<feature type="transmembrane region" description="Helical" evidence="2">
    <location>
        <begin position="69"/>
        <end position="89"/>
    </location>
</feature>
<dbReference type="RefSeq" id="WP_177206832.1">
    <property type="nucleotide sequence ID" value="NZ_FOWS01000002.1"/>
</dbReference>
<dbReference type="EMBL" id="JRZE01000003">
    <property type="protein sequence ID" value="KHF44845.1"/>
    <property type="molecule type" value="Genomic_DNA"/>
</dbReference>
<dbReference type="AlphaFoldDB" id="A0A837DCA9"/>
<proteinExistence type="predicted"/>
<evidence type="ECO:0000256" key="2">
    <source>
        <dbReference type="SAM" id="Phobius"/>
    </source>
</evidence>
<organism evidence="3 4">
    <name type="scientific">Saccharomonospora viridis</name>
    <dbReference type="NCBI Taxonomy" id="1852"/>
    <lineage>
        <taxon>Bacteria</taxon>
        <taxon>Bacillati</taxon>
        <taxon>Actinomycetota</taxon>
        <taxon>Actinomycetes</taxon>
        <taxon>Pseudonocardiales</taxon>
        <taxon>Pseudonocardiaceae</taxon>
        <taxon>Saccharomonospora</taxon>
    </lineage>
</organism>
<gene>
    <name evidence="3" type="ORF">MINT15_17270</name>
</gene>
<dbReference type="Proteomes" id="UP000030848">
    <property type="component" value="Unassembled WGS sequence"/>
</dbReference>
<comment type="caution">
    <text evidence="3">The sequence shown here is derived from an EMBL/GenBank/DDBJ whole genome shotgun (WGS) entry which is preliminary data.</text>
</comment>
<evidence type="ECO:0000256" key="1">
    <source>
        <dbReference type="SAM" id="MobiDB-lite"/>
    </source>
</evidence>
<sequence>MTENNENDEDRPVRGSMRFQDPATATPREPTLAEKRARLKAMEEQRQREEEARRAQLEAEAKAETRRKVLAGGGVTVGLVGLVAAWYVVAAPEDVMAVCTTADGTIVDDDYCDDDYVRSHGGYHGSGGWVFLPSPGGGYDQYRYNYGGSGTVGQRVEGGTYVRPSNAEIKTNSGKTIQRGGFGISGGSFGKGGGS</sequence>